<evidence type="ECO:0000256" key="1">
    <source>
        <dbReference type="ARBA" id="ARBA00023002"/>
    </source>
</evidence>
<proteinExistence type="predicted"/>
<dbReference type="GO" id="GO:0016491">
    <property type="term" value="F:oxidoreductase activity"/>
    <property type="evidence" value="ECO:0007669"/>
    <property type="project" value="UniProtKB-KW"/>
</dbReference>
<dbReference type="InterPro" id="IPR025337">
    <property type="entry name" value="Questin_oxidase-like"/>
</dbReference>
<reference evidence="3" key="1">
    <citation type="submission" date="2017-03" db="EMBL/GenBank/DDBJ databases">
        <title>Genomes of endolithic fungi from Antarctica.</title>
        <authorList>
            <person name="Coleine C."/>
            <person name="Masonjones S."/>
            <person name="Stajich J.E."/>
        </authorList>
    </citation>
    <scope>NUCLEOTIDE SEQUENCE [LARGE SCALE GENOMIC DNA]</scope>
    <source>
        <strain evidence="3">CCFEE 5527</strain>
    </source>
</reference>
<name>A0A1V8TC63_9PEZI</name>
<evidence type="ECO:0008006" key="4">
    <source>
        <dbReference type="Google" id="ProtNLM"/>
    </source>
</evidence>
<accession>A0A1V8TC63</accession>
<dbReference type="Proteomes" id="UP000192596">
    <property type="component" value="Unassembled WGS sequence"/>
</dbReference>
<dbReference type="InParanoid" id="A0A1V8TC63"/>
<dbReference type="OrthoDB" id="10004862at2759"/>
<dbReference type="PANTHER" id="PTHR35870">
    <property type="entry name" value="PROTEIN, PUTATIVE (AFU_ORTHOLOGUE AFUA_5G03330)-RELATED"/>
    <property type="match status" value="1"/>
</dbReference>
<sequence length="437" mass="49878">MATASTVQLSPRQNLQFAVPDLTSDAAQTTSKLLQDNHEQHHIFFNQQGFHNHIAHHLVTIFALGATSQELQQQYTNNQDYHRPLHRSASVQNHVFEDEAAIMAHLGKGRHYPDFLTFFQSEISKSSWQEVLQKYLFSGTALAETLFIRLWSSIYHPLIHLGFAIESAQPALVAEALAETAVHDAWIGSYLKPAEAAANVNRDRPSKSIVELIEAMHIDQILRNAVRWSDSSMLRDGIISRAGDRMVGYASQYHLQSTDDLESKTAEMINAVAYFTGGAQRDEYKPKYDFYYIHSLNSSIFFSTFLEQKWLSDAQRRRLLEWKVWNDLIMYASRKAPEPRLDLVRAYKPKQPSGWGQIFDRVKTTPDDGHAAKLVRALAHGQRVCAPYEERQDFKLKHDDWLQLGHMAIDSVEAAGPTWVRSTGFDEAWDEVPRAQL</sequence>
<dbReference type="EMBL" id="NAJO01000011">
    <property type="protein sequence ID" value="OQO08841.1"/>
    <property type="molecule type" value="Genomic_DNA"/>
</dbReference>
<dbReference type="AlphaFoldDB" id="A0A1V8TC63"/>
<protein>
    <recommendedName>
        <fullName evidence="4">HypA-like protein</fullName>
    </recommendedName>
</protein>
<dbReference type="PANTHER" id="PTHR35870:SF1">
    <property type="entry name" value="PROTEIN, PUTATIVE (AFU_ORTHOLOGUE AFUA_5G03330)-RELATED"/>
    <property type="match status" value="1"/>
</dbReference>
<evidence type="ECO:0000313" key="3">
    <source>
        <dbReference type="Proteomes" id="UP000192596"/>
    </source>
</evidence>
<organism evidence="2 3">
    <name type="scientific">Cryoendolithus antarcticus</name>
    <dbReference type="NCBI Taxonomy" id="1507870"/>
    <lineage>
        <taxon>Eukaryota</taxon>
        <taxon>Fungi</taxon>
        <taxon>Dikarya</taxon>
        <taxon>Ascomycota</taxon>
        <taxon>Pezizomycotina</taxon>
        <taxon>Dothideomycetes</taxon>
        <taxon>Dothideomycetidae</taxon>
        <taxon>Cladosporiales</taxon>
        <taxon>Cladosporiaceae</taxon>
        <taxon>Cryoendolithus</taxon>
    </lineage>
</organism>
<gene>
    <name evidence="2" type="ORF">B0A48_05731</name>
</gene>
<keyword evidence="1" id="KW-0560">Oxidoreductase</keyword>
<evidence type="ECO:0000313" key="2">
    <source>
        <dbReference type="EMBL" id="OQO08841.1"/>
    </source>
</evidence>
<dbReference type="Pfam" id="PF14027">
    <property type="entry name" value="Questin_oxidase"/>
    <property type="match status" value="1"/>
</dbReference>
<comment type="caution">
    <text evidence="2">The sequence shown here is derived from an EMBL/GenBank/DDBJ whole genome shotgun (WGS) entry which is preliminary data.</text>
</comment>
<keyword evidence="3" id="KW-1185">Reference proteome</keyword>
<dbReference type="STRING" id="1507870.A0A1V8TC63"/>